<dbReference type="EMBL" id="UZAK01039869">
    <property type="protein sequence ID" value="VDP63695.1"/>
    <property type="molecule type" value="Genomic_DNA"/>
</dbReference>
<reference evidence="1 2" key="2">
    <citation type="submission" date="2018-11" db="EMBL/GenBank/DDBJ databases">
        <authorList>
            <consortium name="Pathogen Informatics"/>
        </authorList>
    </citation>
    <scope>NUCLEOTIDE SEQUENCE [LARGE SCALE GENOMIC DNA]</scope>
    <source>
        <strain evidence="1">Dakar</strain>
        <strain evidence="2">Dakar, Senegal</strain>
    </source>
</reference>
<sequence length="50" mass="5910">MKDSTDSQLRDQQAEFRKDLPCTDRIATLRIIVEKSIEWNSSLYINFLGY</sequence>
<keyword evidence="2" id="KW-1185">Reference proteome</keyword>
<name>A0A183KR15_9TREM</name>
<accession>A0A183KR15</accession>
<dbReference type="AlphaFoldDB" id="A0A183KR15"/>
<organism evidence="3">
    <name type="scientific">Schistosoma curassoni</name>
    <dbReference type="NCBI Taxonomy" id="6186"/>
    <lineage>
        <taxon>Eukaryota</taxon>
        <taxon>Metazoa</taxon>
        <taxon>Spiralia</taxon>
        <taxon>Lophotrochozoa</taxon>
        <taxon>Platyhelminthes</taxon>
        <taxon>Trematoda</taxon>
        <taxon>Digenea</taxon>
        <taxon>Strigeidida</taxon>
        <taxon>Schistosomatoidea</taxon>
        <taxon>Schistosomatidae</taxon>
        <taxon>Schistosoma</taxon>
    </lineage>
</organism>
<dbReference type="Proteomes" id="UP000279833">
    <property type="component" value="Unassembled WGS sequence"/>
</dbReference>
<protein>
    <submittedName>
        <fullName evidence="3">Transposase</fullName>
    </submittedName>
</protein>
<evidence type="ECO:0000313" key="1">
    <source>
        <dbReference type="EMBL" id="VDP63695.1"/>
    </source>
</evidence>
<dbReference type="WBParaSite" id="SCUD_0001750401-mRNA-1">
    <property type="protein sequence ID" value="SCUD_0001750401-mRNA-1"/>
    <property type="gene ID" value="SCUD_0001750401"/>
</dbReference>
<evidence type="ECO:0000313" key="2">
    <source>
        <dbReference type="Proteomes" id="UP000279833"/>
    </source>
</evidence>
<gene>
    <name evidence="1" type="ORF">SCUD_LOCUS17501</name>
</gene>
<evidence type="ECO:0000313" key="3">
    <source>
        <dbReference type="WBParaSite" id="SCUD_0001750401-mRNA-1"/>
    </source>
</evidence>
<proteinExistence type="predicted"/>
<reference evidence="3" key="1">
    <citation type="submission" date="2016-06" db="UniProtKB">
        <authorList>
            <consortium name="WormBaseParasite"/>
        </authorList>
    </citation>
    <scope>IDENTIFICATION</scope>
</reference>